<reference evidence="1" key="1">
    <citation type="submission" date="2013-07" db="EMBL/GenBank/DDBJ databases">
        <authorList>
            <person name="McIlroy S."/>
        </authorList>
    </citation>
    <scope>NUCLEOTIDE SEQUENCE [LARGE SCALE GENOMIC DNA]</scope>
    <source>
        <strain evidence="1">Run_A_D11</strain>
    </source>
</reference>
<evidence type="ECO:0000313" key="2">
    <source>
        <dbReference type="Proteomes" id="UP000035760"/>
    </source>
</evidence>
<organism evidence="1 2">
    <name type="scientific">Candidatus Competibacter denitrificans Run_A_D11</name>
    <dbReference type="NCBI Taxonomy" id="1400863"/>
    <lineage>
        <taxon>Bacteria</taxon>
        <taxon>Pseudomonadati</taxon>
        <taxon>Pseudomonadota</taxon>
        <taxon>Gammaproteobacteria</taxon>
        <taxon>Candidatus Competibacteraceae</taxon>
        <taxon>Candidatus Competibacter</taxon>
    </lineage>
</organism>
<dbReference type="STRING" id="1400863.BN873_980023"/>
<name>W6M9T8_9GAMM</name>
<evidence type="ECO:0000313" key="1">
    <source>
        <dbReference type="EMBL" id="CDI04422.1"/>
    </source>
</evidence>
<protein>
    <submittedName>
        <fullName evidence="1">Uncharacterized protein</fullName>
    </submittedName>
</protein>
<comment type="caution">
    <text evidence="1">The sequence shown here is derived from an EMBL/GenBank/DDBJ whole genome shotgun (WGS) entry which is preliminary data.</text>
</comment>
<sequence>MRVGLQPNPPPATTHCGLTQVLSGTLCIPNNGAADHHLLLARREAPQDQRMKPTSAVKAFSFSGFTAYPPPH</sequence>
<accession>W6M9T8</accession>
<keyword evidence="2" id="KW-1185">Reference proteome</keyword>
<dbReference type="EMBL" id="CBTJ020000111">
    <property type="protein sequence ID" value="CDI04422.1"/>
    <property type="molecule type" value="Genomic_DNA"/>
</dbReference>
<gene>
    <name evidence="1" type="ORF">BN873_980023</name>
</gene>
<dbReference type="Proteomes" id="UP000035760">
    <property type="component" value="Unassembled WGS sequence"/>
</dbReference>
<reference evidence="1" key="2">
    <citation type="submission" date="2014-03" db="EMBL/GenBank/DDBJ databases">
        <title>Candidatus Competibacter-lineage genomes retrieved from metagenomes reveal functional metabolic diversity.</title>
        <authorList>
            <person name="McIlroy S.J."/>
            <person name="Albertsen M."/>
            <person name="Andresen E.K."/>
            <person name="Saunders A.M."/>
            <person name="Kristiansen R."/>
            <person name="Stokholm-Bjerregaard M."/>
            <person name="Nielsen K.L."/>
            <person name="Nielsen P.H."/>
        </authorList>
    </citation>
    <scope>NUCLEOTIDE SEQUENCE</scope>
    <source>
        <strain evidence="1">Run_A_D11</strain>
    </source>
</reference>
<proteinExistence type="predicted"/>
<dbReference type="AlphaFoldDB" id="W6M9T8"/>